<evidence type="ECO:0000313" key="2">
    <source>
        <dbReference type="Proteomes" id="UP000622722"/>
    </source>
</evidence>
<evidence type="ECO:0000313" key="1">
    <source>
        <dbReference type="EMBL" id="MBA7718065.1"/>
    </source>
</evidence>
<protein>
    <submittedName>
        <fullName evidence="1">Ubiquitin--protein ligase</fullName>
    </submittedName>
</protein>
<proteinExistence type="predicted"/>
<comment type="caution">
    <text evidence="1">The sequence shown here is derived from an EMBL/GenBank/DDBJ whole genome shotgun (WGS) entry which is preliminary data.</text>
</comment>
<dbReference type="Proteomes" id="UP000622722">
    <property type="component" value="Unassembled WGS sequence"/>
</dbReference>
<organism evidence="1 2">
    <name type="scientific">Escherichia coli</name>
    <dbReference type="NCBI Taxonomy" id="562"/>
    <lineage>
        <taxon>Bacteria</taxon>
        <taxon>Pseudomonadati</taxon>
        <taxon>Pseudomonadota</taxon>
        <taxon>Gammaproteobacteria</taxon>
        <taxon>Enterobacterales</taxon>
        <taxon>Enterobacteriaceae</taxon>
        <taxon>Escherichia</taxon>
    </lineage>
</organism>
<reference evidence="1" key="1">
    <citation type="submission" date="2020-06" db="EMBL/GenBank/DDBJ databases">
        <title>REHAB project genomes.</title>
        <authorList>
            <person name="Shaw L.P."/>
        </authorList>
    </citation>
    <scope>NUCLEOTIDE SEQUENCE</scope>
    <source>
        <strain evidence="1">RHBSTW-00474</strain>
    </source>
</reference>
<keyword evidence="1" id="KW-0436">Ligase</keyword>
<sequence>MRFFAIYELFQGGGGGFVVCSISMNKKGKITPTHQPETLTKLGY</sequence>
<dbReference type="GO" id="GO:0016874">
    <property type="term" value="F:ligase activity"/>
    <property type="evidence" value="ECO:0007669"/>
    <property type="project" value="UniProtKB-KW"/>
</dbReference>
<dbReference type="EMBL" id="JABXPW010000001">
    <property type="protein sequence ID" value="MBA7718065.1"/>
    <property type="molecule type" value="Genomic_DNA"/>
</dbReference>
<accession>A0A8I0CD46</accession>
<name>A0A8I0CD46_ECOLX</name>
<gene>
    <name evidence="1" type="ORF">HV209_05510</name>
</gene>
<dbReference type="AlphaFoldDB" id="A0A8I0CD46"/>